<dbReference type="InterPro" id="IPR015797">
    <property type="entry name" value="NUDIX_hydrolase-like_dom_sf"/>
</dbReference>
<evidence type="ECO:0000313" key="17">
    <source>
        <dbReference type="Proteomes" id="UP000481517"/>
    </source>
</evidence>
<dbReference type="InterPro" id="IPR000445">
    <property type="entry name" value="HhH_motif"/>
</dbReference>
<dbReference type="InterPro" id="IPR003651">
    <property type="entry name" value="Endonuclease3_FeS-loop_motif"/>
</dbReference>
<evidence type="ECO:0000256" key="13">
    <source>
        <dbReference type="ARBA" id="ARBA00023295"/>
    </source>
</evidence>
<dbReference type="GO" id="GO:0034039">
    <property type="term" value="F:8-oxo-7,8-dihydroguanine DNA N-glycosylase activity"/>
    <property type="evidence" value="ECO:0007669"/>
    <property type="project" value="TreeGrafter"/>
</dbReference>
<keyword evidence="11" id="KW-0411">Iron-sulfur</keyword>
<evidence type="ECO:0000256" key="9">
    <source>
        <dbReference type="ARBA" id="ARBA00022801"/>
    </source>
</evidence>
<keyword evidence="12" id="KW-0234">DNA repair</keyword>
<dbReference type="InterPro" id="IPR005760">
    <property type="entry name" value="A/G_AdeGlyc_MutY"/>
</dbReference>
<dbReference type="Gene3D" id="3.90.79.10">
    <property type="entry name" value="Nucleoside Triphosphate Pyrophosphohydrolase"/>
    <property type="match status" value="1"/>
</dbReference>
<dbReference type="Proteomes" id="UP000481517">
    <property type="component" value="Unassembled WGS sequence"/>
</dbReference>
<comment type="cofactor">
    <cofactor evidence="14">
        <name>[4Fe-4S] cluster</name>
        <dbReference type="ChEBI" id="CHEBI:49883"/>
    </cofactor>
    <text evidence="14">Binds 1 [4Fe-4S] cluster.</text>
</comment>
<keyword evidence="17" id="KW-1185">Reference proteome</keyword>
<organism evidence="16 17">
    <name type="scientific">Pseudidiomarina piscicola</name>
    <dbReference type="NCBI Taxonomy" id="2614830"/>
    <lineage>
        <taxon>Bacteria</taxon>
        <taxon>Pseudomonadati</taxon>
        <taxon>Pseudomonadota</taxon>
        <taxon>Gammaproteobacteria</taxon>
        <taxon>Alteromonadales</taxon>
        <taxon>Idiomarinaceae</taxon>
        <taxon>Pseudidiomarina</taxon>
    </lineage>
</organism>
<dbReference type="Gene3D" id="1.10.1670.10">
    <property type="entry name" value="Helix-hairpin-Helix base-excision DNA repair enzymes (C-terminal)"/>
    <property type="match status" value="1"/>
</dbReference>
<evidence type="ECO:0000256" key="5">
    <source>
        <dbReference type="ARBA" id="ARBA00022023"/>
    </source>
</evidence>
<dbReference type="RefSeq" id="WP_173921239.1">
    <property type="nucleotide sequence ID" value="NZ_CADCXY010000008.1"/>
</dbReference>
<keyword evidence="8 14" id="KW-0227">DNA damage</keyword>
<gene>
    <name evidence="16" type="primary">mutY</name>
    <name evidence="16" type="ORF">PSI9734_02279</name>
</gene>
<dbReference type="InterPro" id="IPR029119">
    <property type="entry name" value="MutY_C"/>
</dbReference>
<dbReference type="PANTHER" id="PTHR42944:SF1">
    <property type="entry name" value="ADENINE DNA GLYCOSYLASE"/>
    <property type="match status" value="1"/>
</dbReference>
<evidence type="ECO:0000313" key="16">
    <source>
        <dbReference type="EMBL" id="CAB0151923.1"/>
    </source>
</evidence>
<dbReference type="GO" id="GO:0006298">
    <property type="term" value="P:mismatch repair"/>
    <property type="evidence" value="ECO:0007669"/>
    <property type="project" value="TreeGrafter"/>
</dbReference>
<sequence>MQSIDFYIQKACSVVAADDFAKQVIQWQQVHGRNNLPWQTENNPYHVLVSELMLQQTQVQTVIPYFNRWLERFPDVQSLADAPEDDVMQLWQGLGYYRRARNLHAAAMTVVEHYQGKIPENADQLREIPGVGPYTVGAIRAFAFDASAAIVDGNVKRLFARLFSLPFLVNKSSFDRYFWALAEHYTPQSNGRRFAQGLLDLGATICKPTQPQCGDCPFRLTCRSYQDNTVTDFPKRAEKKATPTRSGYFALDINDAGILLLKRGSDSVWPNLWCLPELEAAAQGTPDGHFKHTFSHYKLHATVWRQTLAPSQHYRRVALTDLDSVGLPAPIRTYLQQINT</sequence>
<protein>
    <recommendedName>
        <fullName evidence="5 14">Adenine DNA glycosylase</fullName>
        <ecNumber evidence="4 14">3.2.2.31</ecNumber>
    </recommendedName>
</protein>
<comment type="similarity">
    <text evidence="3 14">Belongs to the Nth/MutY family.</text>
</comment>
<name>A0A6S6WP57_9GAMM</name>
<dbReference type="AlphaFoldDB" id="A0A6S6WP57"/>
<evidence type="ECO:0000256" key="6">
    <source>
        <dbReference type="ARBA" id="ARBA00022485"/>
    </source>
</evidence>
<evidence type="ECO:0000256" key="7">
    <source>
        <dbReference type="ARBA" id="ARBA00022723"/>
    </source>
</evidence>
<evidence type="ECO:0000256" key="3">
    <source>
        <dbReference type="ARBA" id="ARBA00008343"/>
    </source>
</evidence>
<dbReference type="InterPro" id="IPR023170">
    <property type="entry name" value="HhH_base_excis_C"/>
</dbReference>
<dbReference type="Pfam" id="PF00730">
    <property type="entry name" value="HhH-GPD"/>
    <property type="match status" value="1"/>
</dbReference>
<dbReference type="GO" id="GO:0035485">
    <property type="term" value="F:adenine/guanine mispair binding"/>
    <property type="evidence" value="ECO:0007669"/>
    <property type="project" value="TreeGrafter"/>
</dbReference>
<evidence type="ECO:0000256" key="1">
    <source>
        <dbReference type="ARBA" id="ARBA00000843"/>
    </source>
</evidence>
<keyword evidence="10 14" id="KW-0408">Iron</keyword>
<keyword evidence="13 14" id="KW-0326">Glycosidase</keyword>
<dbReference type="GO" id="GO:0000701">
    <property type="term" value="F:purine-specific mismatch base pair DNA N-glycosylase activity"/>
    <property type="evidence" value="ECO:0007669"/>
    <property type="project" value="UniProtKB-EC"/>
</dbReference>
<accession>A0A6S6WP57</accession>
<dbReference type="PANTHER" id="PTHR42944">
    <property type="entry name" value="ADENINE DNA GLYCOSYLASE"/>
    <property type="match status" value="1"/>
</dbReference>
<dbReference type="SMART" id="SM00478">
    <property type="entry name" value="ENDO3c"/>
    <property type="match status" value="1"/>
</dbReference>
<dbReference type="GO" id="GO:0051539">
    <property type="term" value="F:4 iron, 4 sulfur cluster binding"/>
    <property type="evidence" value="ECO:0007669"/>
    <property type="project" value="UniProtKB-UniRule"/>
</dbReference>
<evidence type="ECO:0000259" key="15">
    <source>
        <dbReference type="SMART" id="SM00478"/>
    </source>
</evidence>
<dbReference type="SUPFAM" id="SSF48150">
    <property type="entry name" value="DNA-glycosylase"/>
    <property type="match status" value="1"/>
</dbReference>
<evidence type="ECO:0000256" key="2">
    <source>
        <dbReference type="ARBA" id="ARBA00002933"/>
    </source>
</evidence>
<comment type="function">
    <text evidence="2">Adenine glycosylase active on G-A mispairs. MutY also corrects error-prone DNA synthesis past GO lesions which are due to the oxidatively damaged form of guanine: 7,8-dihydro-8-oxoguanine (8-oxo-dGTP).</text>
</comment>
<dbReference type="GO" id="GO:0046872">
    <property type="term" value="F:metal ion binding"/>
    <property type="evidence" value="ECO:0007669"/>
    <property type="project" value="UniProtKB-UniRule"/>
</dbReference>
<keyword evidence="9 16" id="KW-0378">Hydrolase</keyword>
<evidence type="ECO:0000256" key="12">
    <source>
        <dbReference type="ARBA" id="ARBA00023204"/>
    </source>
</evidence>
<dbReference type="FunFam" id="1.10.340.30:FF:000002">
    <property type="entry name" value="Adenine DNA glycosylase"/>
    <property type="match status" value="1"/>
</dbReference>
<dbReference type="NCBIfam" id="TIGR01084">
    <property type="entry name" value="mutY"/>
    <property type="match status" value="1"/>
</dbReference>
<dbReference type="CDD" id="cd03431">
    <property type="entry name" value="NUDIX_DNA_Glycosylase_C-MutY"/>
    <property type="match status" value="1"/>
</dbReference>
<dbReference type="Pfam" id="PF14815">
    <property type="entry name" value="NUDIX_4"/>
    <property type="match status" value="1"/>
</dbReference>
<keyword evidence="7" id="KW-0479">Metal-binding</keyword>
<evidence type="ECO:0000256" key="14">
    <source>
        <dbReference type="RuleBase" id="RU365096"/>
    </source>
</evidence>
<dbReference type="Gene3D" id="1.10.340.30">
    <property type="entry name" value="Hypothetical protein, domain 2"/>
    <property type="match status" value="1"/>
</dbReference>
<evidence type="ECO:0000256" key="11">
    <source>
        <dbReference type="ARBA" id="ARBA00023014"/>
    </source>
</evidence>
<dbReference type="InterPro" id="IPR003265">
    <property type="entry name" value="HhH-GPD_domain"/>
</dbReference>
<dbReference type="EC" id="3.2.2.31" evidence="4 14"/>
<dbReference type="GO" id="GO:0032357">
    <property type="term" value="F:oxidized purine DNA binding"/>
    <property type="evidence" value="ECO:0007669"/>
    <property type="project" value="TreeGrafter"/>
</dbReference>
<comment type="catalytic activity">
    <reaction evidence="1 14">
        <text>Hydrolyzes free adenine bases from 7,8-dihydro-8-oxoguanine:adenine mismatched double-stranded DNA, leaving an apurinic site.</text>
        <dbReference type="EC" id="3.2.2.31"/>
    </reaction>
</comment>
<dbReference type="CDD" id="cd00056">
    <property type="entry name" value="ENDO3c"/>
    <property type="match status" value="1"/>
</dbReference>
<dbReference type="SUPFAM" id="SSF55811">
    <property type="entry name" value="Nudix"/>
    <property type="match status" value="1"/>
</dbReference>
<keyword evidence="6" id="KW-0004">4Fe-4S</keyword>
<dbReference type="SMART" id="SM00525">
    <property type="entry name" value="FES"/>
    <property type="match status" value="1"/>
</dbReference>
<reference evidence="16 17" key="1">
    <citation type="submission" date="2020-02" db="EMBL/GenBank/DDBJ databases">
        <authorList>
            <person name="Rodrigo-Torres L."/>
            <person name="Arahal R. D."/>
            <person name="Lucena T."/>
        </authorList>
    </citation>
    <scope>NUCLEOTIDE SEQUENCE [LARGE SCALE GENOMIC DNA]</scope>
    <source>
        <strain evidence="16 17">CECT 9734</strain>
    </source>
</reference>
<dbReference type="GO" id="GO:0006284">
    <property type="term" value="P:base-excision repair"/>
    <property type="evidence" value="ECO:0007669"/>
    <property type="project" value="UniProtKB-UniRule"/>
</dbReference>
<proteinExistence type="inferred from homology"/>
<evidence type="ECO:0000256" key="10">
    <source>
        <dbReference type="ARBA" id="ARBA00023004"/>
    </source>
</evidence>
<feature type="domain" description="HhH-GPD" evidence="15">
    <location>
        <begin position="53"/>
        <end position="204"/>
    </location>
</feature>
<dbReference type="InterPro" id="IPR011257">
    <property type="entry name" value="DNA_glycosylase"/>
</dbReference>
<dbReference type="Pfam" id="PF00633">
    <property type="entry name" value="HHH"/>
    <property type="match status" value="1"/>
</dbReference>
<dbReference type="InterPro" id="IPR044298">
    <property type="entry name" value="MIG/MutY"/>
</dbReference>
<evidence type="ECO:0000256" key="8">
    <source>
        <dbReference type="ARBA" id="ARBA00022763"/>
    </source>
</evidence>
<evidence type="ECO:0000256" key="4">
    <source>
        <dbReference type="ARBA" id="ARBA00012045"/>
    </source>
</evidence>
<dbReference type="EMBL" id="CADCXY010000008">
    <property type="protein sequence ID" value="CAB0151923.1"/>
    <property type="molecule type" value="Genomic_DNA"/>
</dbReference>